<keyword evidence="3" id="KW-0221">Differentiation</keyword>
<evidence type="ECO:0000313" key="9">
    <source>
        <dbReference type="EMBL" id="EDO48668.1"/>
    </source>
</evidence>
<keyword evidence="10" id="KW-1185">Reference proteome</keyword>
<evidence type="ECO:0000256" key="2">
    <source>
        <dbReference type="ARBA" id="ARBA00022473"/>
    </source>
</evidence>
<dbReference type="GO" id="GO:0000978">
    <property type="term" value="F:RNA polymerase II cis-regulatory region sequence-specific DNA binding"/>
    <property type="evidence" value="ECO:0000318"/>
    <property type="project" value="GO_Central"/>
</dbReference>
<dbReference type="InterPro" id="IPR039583">
    <property type="entry name" value="TCFL5/SOLH1/2"/>
</dbReference>
<evidence type="ECO:0000256" key="7">
    <source>
        <dbReference type="ARBA" id="ARBA00023242"/>
    </source>
</evidence>
<dbReference type="Gene3D" id="4.10.280.10">
    <property type="entry name" value="Helix-loop-helix DNA-binding domain"/>
    <property type="match status" value="1"/>
</dbReference>
<accession>A7RIA5</accession>
<keyword evidence="6" id="KW-0804">Transcription</keyword>
<dbReference type="GO" id="GO:0030154">
    <property type="term" value="P:cell differentiation"/>
    <property type="evidence" value="ECO:0007669"/>
    <property type="project" value="UniProtKB-KW"/>
</dbReference>
<dbReference type="CDD" id="cd19683">
    <property type="entry name" value="bHLH_SOHLH_like"/>
    <property type="match status" value="1"/>
</dbReference>
<dbReference type="InParanoid" id="A7RIA5"/>
<dbReference type="EMBL" id="DS469512">
    <property type="protein sequence ID" value="EDO48668.1"/>
    <property type="molecule type" value="Genomic_DNA"/>
</dbReference>
<dbReference type="SUPFAM" id="SSF47459">
    <property type="entry name" value="HLH, helix-loop-helix DNA-binding domain"/>
    <property type="match status" value="1"/>
</dbReference>
<dbReference type="HOGENOM" id="CLU_432331_0_0_1"/>
<evidence type="ECO:0000256" key="3">
    <source>
        <dbReference type="ARBA" id="ARBA00022782"/>
    </source>
</evidence>
<proteinExistence type="predicted"/>
<dbReference type="GO" id="GO:0006355">
    <property type="term" value="P:regulation of DNA-templated transcription"/>
    <property type="evidence" value="ECO:0000318"/>
    <property type="project" value="GO_Central"/>
</dbReference>
<name>A7RIA5_NEMVE</name>
<dbReference type="GO" id="GO:0046983">
    <property type="term" value="F:protein dimerization activity"/>
    <property type="evidence" value="ECO:0007669"/>
    <property type="project" value="InterPro"/>
</dbReference>
<sequence>MVEQETPKKQSGNHVQDEAGKSCLYVKTEDSSLPQSAVESLLSIGLSIIECADSSTAKKLCEKKAYGLIILEQCEDKDFFKHIKATGSLNEQTPIVLLFSDSLSDTVKELVKDQFIDDVILKCSTFDTDLTKAIMRLISEPLHFAVTPKAKKKDDAMKTEGSSQKRQKLDKTPLSACKRSLEMPENDNKAAEKAPTQQDWQSTAAPIQPMMMPFPSECASTYTNIDVCPSSAVYSLAPQQFVPGQVTFANGQPWISGQQQYQYFTDFLPEYNPPPPQSNSMGMLTAAMEMSLAVEKIPNSNATCSLEGSPSSQGVSGIIPLHDGRGCAGLGEVSELPAVSQTSDSNNETTEGDKTNSHPNNQETMLPNFETLKPLQSNLQVTETSSQGFQAEGMIPKMIMNGARQLLDTALQGSDYSQRLIPLDPQVTVAIASSLTPFVFGRDLGEKEKTTTPRSTKRKRDSINSAVNHSTSKTPSTPAERKEAHLEKERKRRYSKTIFLGQLYIGLTSKVYPATYLPHSLQTAIIFWVQQHRCCYRKAYTQWNFNARFHMRERIARSWFLLRSMIPSCSDTADKATVFEMTVAYIHHCWKHHPDLIKKINKDFQQLCNVTTPPEDMDTIEEMVKAVLRREKA</sequence>
<reference evidence="9 10" key="1">
    <citation type="journal article" date="2007" name="Science">
        <title>Sea anemone genome reveals ancestral eumetazoan gene repertoire and genomic organization.</title>
        <authorList>
            <person name="Putnam N.H."/>
            <person name="Srivastava M."/>
            <person name="Hellsten U."/>
            <person name="Dirks B."/>
            <person name="Chapman J."/>
            <person name="Salamov A."/>
            <person name="Terry A."/>
            <person name="Shapiro H."/>
            <person name="Lindquist E."/>
            <person name="Kapitonov V.V."/>
            <person name="Jurka J."/>
            <person name="Genikhovich G."/>
            <person name="Grigoriev I.V."/>
            <person name="Lucas S.M."/>
            <person name="Steele R.E."/>
            <person name="Finnerty J.R."/>
            <person name="Technau U."/>
            <person name="Martindale M.Q."/>
            <person name="Rokhsar D.S."/>
        </authorList>
    </citation>
    <scope>NUCLEOTIDE SEQUENCE [LARGE SCALE GENOMIC DNA]</scope>
    <source>
        <strain evidence="10">CH2 X CH6</strain>
    </source>
</reference>
<dbReference type="InterPro" id="IPR036638">
    <property type="entry name" value="HLH_DNA-bd_sf"/>
</dbReference>
<feature type="compositionally biased region" description="Polar residues" evidence="8">
    <location>
        <begin position="339"/>
        <end position="349"/>
    </location>
</feature>
<feature type="compositionally biased region" description="Polar residues" evidence="8">
    <location>
        <begin position="463"/>
        <end position="477"/>
    </location>
</feature>
<organism evidence="9 10">
    <name type="scientific">Nematostella vectensis</name>
    <name type="common">Starlet sea anemone</name>
    <dbReference type="NCBI Taxonomy" id="45351"/>
    <lineage>
        <taxon>Eukaryota</taxon>
        <taxon>Metazoa</taxon>
        <taxon>Cnidaria</taxon>
        <taxon>Anthozoa</taxon>
        <taxon>Hexacorallia</taxon>
        <taxon>Actiniaria</taxon>
        <taxon>Edwardsiidae</taxon>
        <taxon>Nematostella</taxon>
    </lineage>
</organism>
<evidence type="ECO:0000256" key="1">
    <source>
        <dbReference type="ARBA" id="ARBA00004123"/>
    </source>
</evidence>
<keyword evidence="4" id="KW-0805">Transcription regulation</keyword>
<evidence type="ECO:0000256" key="4">
    <source>
        <dbReference type="ARBA" id="ARBA00023015"/>
    </source>
</evidence>
<feature type="compositionally biased region" description="Basic and acidic residues" evidence="8">
    <location>
        <begin position="179"/>
        <end position="192"/>
    </location>
</feature>
<dbReference type="OMA" id="ENIAYNR"/>
<dbReference type="GO" id="GO:0007283">
    <property type="term" value="P:spermatogenesis"/>
    <property type="evidence" value="ECO:0007669"/>
    <property type="project" value="InterPro"/>
</dbReference>
<feature type="region of interest" description="Disordered" evidence="8">
    <location>
        <begin position="149"/>
        <end position="199"/>
    </location>
</feature>
<evidence type="ECO:0000256" key="5">
    <source>
        <dbReference type="ARBA" id="ARBA00023125"/>
    </source>
</evidence>
<dbReference type="GO" id="GO:0005634">
    <property type="term" value="C:nucleus"/>
    <property type="evidence" value="ECO:0000318"/>
    <property type="project" value="GO_Central"/>
</dbReference>
<dbReference type="GO" id="GO:0000981">
    <property type="term" value="F:DNA-binding transcription factor activity, RNA polymerase II-specific"/>
    <property type="evidence" value="ECO:0000318"/>
    <property type="project" value="GO_Central"/>
</dbReference>
<comment type="subcellular location">
    <subcellularLocation>
        <location evidence="1">Nucleus</location>
    </subcellularLocation>
</comment>
<dbReference type="AlphaFoldDB" id="A7RIA5"/>
<evidence type="ECO:0000256" key="6">
    <source>
        <dbReference type="ARBA" id="ARBA00023163"/>
    </source>
</evidence>
<protein>
    <submittedName>
        <fullName evidence="9">Uncharacterized protein</fullName>
    </submittedName>
</protein>
<gene>
    <name evidence="9" type="ORF">NEMVEDRAFT_v1g197529</name>
</gene>
<dbReference type="PANTHER" id="PTHR15402">
    <property type="entry name" value="TRANSCRIPTION FACTOR-LIKE 5 PROTEIN"/>
    <property type="match status" value="1"/>
</dbReference>
<keyword evidence="7" id="KW-0539">Nucleus</keyword>
<evidence type="ECO:0000313" key="10">
    <source>
        <dbReference type="Proteomes" id="UP000001593"/>
    </source>
</evidence>
<dbReference type="PANTHER" id="PTHR15402:SF2">
    <property type="entry name" value="TRANSCRIPTION FACTOR LIKE 5"/>
    <property type="match status" value="1"/>
</dbReference>
<keyword evidence="2" id="KW-0217">Developmental protein</keyword>
<feature type="compositionally biased region" description="Basic and acidic residues" evidence="8">
    <location>
        <begin position="479"/>
        <end position="489"/>
    </location>
</feature>
<evidence type="ECO:0000256" key="8">
    <source>
        <dbReference type="SAM" id="MobiDB-lite"/>
    </source>
</evidence>
<feature type="region of interest" description="Disordered" evidence="8">
    <location>
        <begin position="446"/>
        <end position="489"/>
    </location>
</feature>
<feature type="region of interest" description="Disordered" evidence="8">
    <location>
        <begin position="337"/>
        <end position="365"/>
    </location>
</feature>
<keyword evidence="5" id="KW-0238">DNA-binding</keyword>
<dbReference type="Proteomes" id="UP000001593">
    <property type="component" value="Unassembled WGS sequence"/>
</dbReference>